<dbReference type="AlphaFoldDB" id="A0A5J9TA47"/>
<dbReference type="InterPro" id="IPR045032">
    <property type="entry name" value="PEL"/>
</dbReference>
<feature type="compositionally biased region" description="Polar residues" evidence="1">
    <location>
        <begin position="11"/>
        <end position="25"/>
    </location>
</feature>
<accession>A0A5J9TA47</accession>
<dbReference type="Gramene" id="TVU08236">
    <property type="protein sequence ID" value="TVU08236"/>
    <property type="gene ID" value="EJB05_41633"/>
</dbReference>
<dbReference type="OrthoDB" id="1581485at2759"/>
<dbReference type="SUPFAM" id="SSF51126">
    <property type="entry name" value="Pectin lyase-like"/>
    <property type="match status" value="1"/>
</dbReference>
<name>A0A5J9TA47_9POAL</name>
<feature type="region of interest" description="Disordered" evidence="1">
    <location>
        <begin position="1"/>
        <end position="31"/>
    </location>
</feature>
<dbReference type="PANTHER" id="PTHR31683:SF187">
    <property type="entry name" value="PECTATE LYASE 18-RELATED"/>
    <property type="match status" value="1"/>
</dbReference>
<dbReference type="GO" id="GO:0030570">
    <property type="term" value="F:pectate lyase activity"/>
    <property type="evidence" value="ECO:0007669"/>
    <property type="project" value="InterPro"/>
</dbReference>
<gene>
    <name evidence="2" type="ORF">EJB05_41633</name>
</gene>
<evidence type="ECO:0000313" key="2">
    <source>
        <dbReference type="EMBL" id="TVU08236.1"/>
    </source>
</evidence>
<dbReference type="Gene3D" id="2.160.20.10">
    <property type="entry name" value="Single-stranded right-handed beta-helix, Pectin lyase-like"/>
    <property type="match status" value="1"/>
</dbReference>
<proteinExistence type="predicted"/>
<dbReference type="PANTHER" id="PTHR31683">
    <property type="entry name" value="PECTATE LYASE 18-RELATED"/>
    <property type="match status" value="1"/>
</dbReference>
<sequence length="111" mass="11817">MPLPSGRGGSVQCQYHQHVSTTSTPAGEGRRASHLQVTCGAVTKHLNAPESEWSKWTWTSEGDTMLNGAFFRTSGSSGFYIKAPSFAKSASFVPSITASAGALSCKNRFQC</sequence>
<evidence type="ECO:0000256" key="1">
    <source>
        <dbReference type="SAM" id="MobiDB-lite"/>
    </source>
</evidence>
<dbReference type="InterPro" id="IPR012334">
    <property type="entry name" value="Pectin_lyas_fold"/>
</dbReference>
<dbReference type="Proteomes" id="UP000324897">
    <property type="component" value="Chromosome 3"/>
</dbReference>
<protein>
    <submittedName>
        <fullName evidence="2">Uncharacterized protein</fullName>
    </submittedName>
</protein>
<dbReference type="InterPro" id="IPR011050">
    <property type="entry name" value="Pectin_lyase_fold/virulence"/>
</dbReference>
<keyword evidence="3" id="KW-1185">Reference proteome</keyword>
<organism evidence="2 3">
    <name type="scientific">Eragrostis curvula</name>
    <name type="common">weeping love grass</name>
    <dbReference type="NCBI Taxonomy" id="38414"/>
    <lineage>
        <taxon>Eukaryota</taxon>
        <taxon>Viridiplantae</taxon>
        <taxon>Streptophyta</taxon>
        <taxon>Embryophyta</taxon>
        <taxon>Tracheophyta</taxon>
        <taxon>Spermatophyta</taxon>
        <taxon>Magnoliopsida</taxon>
        <taxon>Liliopsida</taxon>
        <taxon>Poales</taxon>
        <taxon>Poaceae</taxon>
        <taxon>PACMAD clade</taxon>
        <taxon>Chloridoideae</taxon>
        <taxon>Eragrostideae</taxon>
        <taxon>Eragrostidinae</taxon>
        <taxon>Eragrostis</taxon>
    </lineage>
</organism>
<comment type="caution">
    <text evidence="2">The sequence shown here is derived from an EMBL/GenBank/DDBJ whole genome shotgun (WGS) entry which is preliminary data.</text>
</comment>
<feature type="non-terminal residue" evidence="2">
    <location>
        <position position="1"/>
    </location>
</feature>
<reference evidence="2 3" key="1">
    <citation type="journal article" date="2019" name="Sci. Rep.">
        <title>A high-quality genome of Eragrostis curvula grass provides insights into Poaceae evolution and supports new strategies to enhance forage quality.</title>
        <authorList>
            <person name="Carballo J."/>
            <person name="Santos B.A.C.M."/>
            <person name="Zappacosta D."/>
            <person name="Garbus I."/>
            <person name="Selva J.P."/>
            <person name="Gallo C.A."/>
            <person name="Diaz A."/>
            <person name="Albertini E."/>
            <person name="Caccamo M."/>
            <person name="Echenique V."/>
        </authorList>
    </citation>
    <scope>NUCLEOTIDE SEQUENCE [LARGE SCALE GENOMIC DNA]</scope>
    <source>
        <strain evidence="3">cv. Victoria</strain>
        <tissue evidence="2">Leaf</tissue>
    </source>
</reference>
<evidence type="ECO:0000313" key="3">
    <source>
        <dbReference type="Proteomes" id="UP000324897"/>
    </source>
</evidence>
<dbReference type="EMBL" id="RWGY01000039">
    <property type="protein sequence ID" value="TVU08236.1"/>
    <property type="molecule type" value="Genomic_DNA"/>
</dbReference>